<comment type="caution">
    <text evidence="2">The sequence shown here is derived from an EMBL/GenBank/DDBJ whole genome shotgun (WGS) entry which is preliminary data.</text>
</comment>
<evidence type="ECO:0000313" key="2">
    <source>
        <dbReference type="EMBL" id="MCM1987959.1"/>
    </source>
</evidence>
<organism evidence="2 3">
    <name type="scientific">Methanococcoides seepicolus</name>
    <dbReference type="NCBI Taxonomy" id="2828780"/>
    <lineage>
        <taxon>Archaea</taxon>
        <taxon>Methanobacteriati</taxon>
        <taxon>Methanobacteriota</taxon>
        <taxon>Stenosarchaea group</taxon>
        <taxon>Methanomicrobia</taxon>
        <taxon>Methanosarcinales</taxon>
        <taxon>Methanosarcinaceae</taxon>
        <taxon>Methanococcoides</taxon>
    </lineage>
</organism>
<dbReference type="PANTHER" id="PTHR45663:SF11">
    <property type="entry name" value="GEO12009P1"/>
    <property type="match status" value="1"/>
</dbReference>
<dbReference type="Proteomes" id="UP001056766">
    <property type="component" value="Unassembled WGS sequence"/>
</dbReference>
<dbReference type="PROSITE" id="PS51352">
    <property type="entry name" value="THIOREDOXIN_2"/>
    <property type="match status" value="1"/>
</dbReference>
<sequence length="130" mass="14836">MHNSYVGEVSNGNWEKMVEKEPKPVLVMFYLTTCSHCKAIEPYFREFAETYKDSCKFFKLNAEINPWVSERYGVEGTPTFIFMCAGKMIRGMAGVSHPSELKRNIEDFLKNGSVCAANVTSLKYDMSMYG</sequence>
<reference evidence="2" key="2">
    <citation type="submission" date="2021-04" db="EMBL/GenBank/DDBJ databases">
        <authorList>
            <person name="Dong X."/>
        </authorList>
    </citation>
    <scope>NUCLEOTIDE SEQUENCE</scope>
    <source>
        <strain evidence="2">LLY</strain>
    </source>
</reference>
<evidence type="ECO:0000259" key="1">
    <source>
        <dbReference type="PROSITE" id="PS51352"/>
    </source>
</evidence>
<name>A0A9E4ZJV5_9EURY</name>
<dbReference type="GO" id="GO:0015035">
    <property type="term" value="F:protein-disulfide reductase activity"/>
    <property type="evidence" value="ECO:0007669"/>
    <property type="project" value="TreeGrafter"/>
</dbReference>
<dbReference type="Pfam" id="PF00085">
    <property type="entry name" value="Thioredoxin"/>
    <property type="match status" value="1"/>
</dbReference>
<dbReference type="InterPro" id="IPR013766">
    <property type="entry name" value="Thioredoxin_domain"/>
</dbReference>
<protein>
    <submittedName>
        <fullName evidence="2">Thioredoxin family protein</fullName>
    </submittedName>
</protein>
<dbReference type="Gene3D" id="3.40.30.10">
    <property type="entry name" value="Glutaredoxin"/>
    <property type="match status" value="1"/>
</dbReference>
<dbReference type="CDD" id="cd02947">
    <property type="entry name" value="TRX_family"/>
    <property type="match status" value="1"/>
</dbReference>
<feature type="domain" description="Thioredoxin" evidence="1">
    <location>
        <begin position="1"/>
        <end position="110"/>
    </location>
</feature>
<accession>A0A9E4ZJV5</accession>
<dbReference type="SUPFAM" id="SSF52833">
    <property type="entry name" value="Thioredoxin-like"/>
    <property type="match status" value="1"/>
</dbReference>
<gene>
    <name evidence="2" type="ORF">KDK67_13430</name>
</gene>
<evidence type="ECO:0000313" key="3">
    <source>
        <dbReference type="Proteomes" id="UP001056766"/>
    </source>
</evidence>
<proteinExistence type="predicted"/>
<dbReference type="RefSeq" id="WP_250869372.1">
    <property type="nucleotide sequence ID" value="NZ_JAGSOI010000098.1"/>
</dbReference>
<dbReference type="EMBL" id="JAGSOI010000098">
    <property type="protein sequence ID" value="MCM1987959.1"/>
    <property type="molecule type" value="Genomic_DNA"/>
</dbReference>
<reference evidence="2" key="1">
    <citation type="journal article" date="2021" name="mSystems">
        <title>Bacteria and Archaea Synergistically Convert Glycine Betaine to Biogenic Methane in the Formosa Cold Seep of the South China Sea.</title>
        <authorList>
            <person name="Li L."/>
            <person name="Zhang W."/>
            <person name="Zhang S."/>
            <person name="Song L."/>
            <person name="Sun Q."/>
            <person name="Zhang H."/>
            <person name="Xiang H."/>
            <person name="Dong X."/>
        </authorList>
    </citation>
    <scope>NUCLEOTIDE SEQUENCE</scope>
    <source>
        <strain evidence="2">LLY</strain>
    </source>
</reference>
<dbReference type="PANTHER" id="PTHR45663">
    <property type="entry name" value="GEO12009P1"/>
    <property type="match status" value="1"/>
</dbReference>
<dbReference type="InterPro" id="IPR036249">
    <property type="entry name" value="Thioredoxin-like_sf"/>
</dbReference>
<keyword evidence="3" id="KW-1185">Reference proteome</keyword>
<dbReference type="AlphaFoldDB" id="A0A9E4ZJV5"/>
<dbReference type="GO" id="GO:0005737">
    <property type="term" value="C:cytoplasm"/>
    <property type="evidence" value="ECO:0007669"/>
    <property type="project" value="TreeGrafter"/>
</dbReference>